<name>A0A2U3AJ06_9BACL</name>
<evidence type="ECO:0000259" key="1">
    <source>
        <dbReference type="Pfam" id="PF00534"/>
    </source>
</evidence>
<keyword evidence="4" id="KW-1185">Reference proteome</keyword>
<dbReference type="SUPFAM" id="SSF53756">
    <property type="entry name" value="UDP-Glycosyltransferase/glycogen phosphorylase"/>
    <property type="match status" value="1"/>
</dbReference>
<dbReference type="GO" id="GO:0016757">
    <property type="term" value="F:glycosyltransferase activity"/>
    <property type="evidence" value="ECO:0007669"/>
    <property type="project" value="InterPro"/>
</dbReference>
<evidence type="ECO:0008006" key="5">
    <source>
        <dbReference type="Google" id="ProtNLM"/>
    </source>
</evidence>
<dbReference type="RefSeq" id="WP_109306874.1">
    <property type="nucleotide sequence ID" value="NZ_BJUF01000011.1"/>
</dbReference>
<evidence type="ECO:0000313" key="3">
    <source>
        <dbReference type="EMBL" id="PWI24533.1"/>
    </source>
</evidence>
<dbReference type="Pfam" id="PF00534">
    <property type="entry name" value="Glycos_transf_1"/>
    <property type="match status" value="1"/>
</dbReference>
<accession>A0A2U3AJ06</accession>
<dbReference type="AlphaFoldDB" id="A0A2U3AJ06"/>
<comment type="caution">
    <text evidence="3">The sequence shown here is derived from an EMBL/GenBank/DDBJ whole genome shotgun (WGS) entry which is preliminary data.</text>
</comment>
<proteinExistence type="predicted"/>
<dbReference type="PANTHER" id="PTHR12526:SF630">
    <property type="entry name" value="GLYCOSYLTRANSFERASE"/>
    <property type="match status" value="1"/>
</dbReference>
<organism evidence="3 4">
    <name type="scientific">Kurthia sibirica</name>
    <dbReference type="NCBI Taxonomy" id="202750"/>
    <lineage>
        <taxon>Bacteria</taxon>
        <taxon>Bacillati</taxon>
        <taxon>Bacillota</taxon>
        <taxon>Bacilli</taxon>
        <taxon>Bacillales</taxon>
        <taxon>Caryophanaceae</taxon>
        <taxon>Kurthia</taxon>
    </lineage>
</organism>
<gene>
    <name evidence="3" type="ORF">DEX24_13150</name>
</gene>
<evidence type="ECO:0000259" key="2">
    <source>
        <dbReference type="Pfam" id="PF13439"/>
    </source>
</evidence>
<sequence>MRIVQLITRFDTLGGAQTHVLELSKALAKDGHEVYILYSKGQEIFGLSGEERIHCIQLNHLIHQIHPLQDFLSLQETKKILRLIQPDLVALHSSKAGIIGRLAAASLNIPTVFTAHGWAFTEGVSTIKQKIYSQIERFIAKKTDCIITVSNYDGQLAVVNQIKPKYLLKTIHNGIHDSTPQRTDREDTLNIMMVARFQTPKRQDLLVDAFAALQIDHAQLLFVGEGKELEKVKLQAEYLCLQDQVHFLGARKDVPQLLTQATIFVLLSDFEGLPLSIIEAMACGLPIVASDVGGVSELITHGENGFLVGKEKNDIHYYLNLLAENRKLREQMGEKARARFVESFQFDKTYKETLEIYEQVALGIGGNYDVSI</sequence>
<dbReference type="OrthoDB" id="9806653at2"/>
<dbReference type="PANTHER" id="PTHR12526">
    <property type="entry name" value="GLYCOSYLTRANSFERASE"/>
    <property type="match status" value="1"/>
</dbReference>
<protein>
    <recommendedName>
        <fullName evidence="5">Glycosyltransferase family 1 protein</fullName>
    </recommendedName>
</protein>
<dbReference type="Gene3D" id="3.40.50.2000">
    <property type="entry name" value="Glycogen Phosphorylase B"/>
    <property type="match status" value="2"/>
</dbReference>
<dbReference type="Proteomes" id="UP000245938">
    <property type="component" value="Unassembled WGS sequence"/>
</dbReference>
<dbReference type="InterPro" id="IPR001296">
    <property type="entry name" value="Glyco_trans_1"/>
</dbReference>
<dbReference type="InterPro" id="IPR028098">
    <property type="entry name" value="Glyco_trans_4-like_N"/>
</dbReference>
<feature type="domain" description="Glycosyltransferase subfamily 4-like N-terminal" evidence="2">
    <location>
        <begin position="14"/>
        <end position="176"/>
    </location>
</feature>
<feature type="domain" description="Glycosyl transferase family 1" evidence="1">
    <location>
        <begin position="185"/>
        <end position="338"/>
    </location>
</feature>
<reference evidence="3 4" key="1">
    <citation type="submission" date="2018-05" db="EMBL/GenBank/DDBJ databases">
        <title>Kurthia sibirica genome sequence.</title>
        <authorList>
            <person name="Maclea K.S."/>
            <person name="Goen A.E."/>
        </authorList>
    </citation>
    <scope>NUCLEOTIDE SEQUENCE [LARGE SCALE GENOMIC DNA]</scope>
    <source>
        <strain evidence="3 4">ATCC 49154</strain>
    </source>
</reference>
<evidence type="ECO:0000313" key="4">
    <source>
        <dbReference type="Proteomes" id="UP000245938"/>
    </source>
</evidence>
<dbReference type="EMBL" id="QFVR01000020">
    <property type="protein sequence ID" value="PWI24533.1"/>
    <property type="molecule type" value="Genomic_DNA"/>
</dbReference>
<dbReference type="CDD" id="cd03808">
    <property type="entry name" value="GT4_CapM-like"/>
    <property type="match status" value="1"/>
</dbReference>
<dbReference type="Pfam" id="PF13439">
    <property type="entry name" value="Glyco_transf_4"/>
    <property type="match status" value="1"/>
</dbReference>